<reference evidence="2 3" key="1">
    <citation type="submission" date="2016-10" db="EMBL/GenBank/DDBJ databases">
        <authorList>
            <person name="de Groot N.N."/>
        </authorList>
    </citation>
    <scope>NUCLEOTIDE SEQUENCE [LARGE SCALE GENOMIC DNA]</scope>
    <source>
        <strain evidence="2 3">R5</strain>
    </source>
</reference>
<keyword evidence="1" id="KW-1133">Transmembrane helix</keyword>
<feature type="transmembrane region" description="Helical" evidence="1">
    <location>
        <begin position="55"/>
        <end position="77"/>
    </location>
</feature>
<dbReference type="Proteomes" id="UP000199245">
    <property type="component" value="Unassembled WGS sequence"/>
</dbReference>
<keyword evidence="1" id="KW-0472">Membrane</keyword>
<keyword evidence="1" id="KW-0812">Transmembrane</keyword>
<evidence type="ECO:0000313" key="2">
    <source>
        <dbReference type="EMBL" id="SDC97377.1"/>
    </source>
</evidence>
<name>A0A1G6R046_9BRAD</name>
<dbReference type="EMBL" id="FMZW01000006">
    <property type="protein sequence ID" value="SDC97377.1"/>
    <property type="molecule type" value="Genomic_DNA"/>
</dbReference>
<dbReference type="Pfam" id="PF11821">
    <property type="entry name" value="ActD"/>
    <property type="match status" value="1"/>
</dbReference>
<evidence type="ECO:0000313" key="3">
    <source>
        <dbReference type="Proteomes" id="UP000199245"/>
    </source>
</evidence>
<dbReference type="InterPro" id="IPR021776">
    <property type="entry name" value="ActD"/>
</dbReference>
<sequence>MAEHSFGLLGEFATPEALLAAARKARAAGYRKLDAFTPFPVEGLGKVLRLPRPRISIVGLIGGLAGAAIALLMQLYVNYDYPLDVGGRPLYALSAFAVVMFELTILVSALATIIAMLWQNGLPRLNHPIFNARHIARASKDRFFLCVLAEDAAFDSGKTAAFLQSAGALSLELVSS</sequence>
<dbReference type="RefSeq" id="WP_092081604.1">
    <property type="nucleotide sequence ID" value="NZ_FMZW01000006.1"/>
</dbReference>
<accession>A0A1G6R046</accession>
<feature type="transmembrane region" description="Helical" evidence="1">
    <location>
        <begin position="89"/>
        <end position="118"/>
    </location>
</feature>
<proteinExistence type="predicted"/>
<organism evidence="2 3">
    <name type="scientific">Bradyrhizobium brasilense</name>
    <dbReference type="NCBI Taxonomy" id="1419277"/>
    <lineage>
        <taxon>Bacteria</taxon>
        <taxon>Pseudomonadati</taxon>
        <taxon>Pseudomonadota</taxon>
        <taxon>Alphaproteobacteria</taxon>
        <taxon>Hyphomicrobiales</taxon>
        <taxon>Nitrobacteraceae</taxon>
        <taxon>Bradyrhizobium</taxon>
    </lineage>
</organism>
<dbReference type="AlphaFoldDB" id="A0A1G6R046"/>
<dbReference type="PANTHER" id="PTHR40394">
    <property type="entry name" value="LIPOPROTEIN-RELATED"/>
    <property type="match status" value="1"/>
</dbReference>
<evidence type="ECO:0000256" key="1">
    <source>
        <dbReference type="SAM" id="Phobius"/>
    </source>
</evidence>
<gene>
    <name evidence="2" type="ORF">SAMN05216337_1006168</name>
</gene>
<protein>
    <submittedName>
        <fullName evidence="2">Quinol:cytochrome c oxidoreductase membrane protein</fullName>
    </submittedName>
</protein>
<dbReference type="PANTHER" id="PTHR40394:SF2">
    <property type="entry name" value="QUINOL:CYTOCHROME C OXIDOREDUCTASE MEMBRANE PROTEIN"/>
    <property type="match status" value="1"/>
</dbReference>